<dbReference type="PRINTS" id="PR00081">
    <property type="entry name" value="GDHRDH"/>
</dbReference>
<comment type="caution">
    <text evidence="3">The sequence shown here is derived from an EMBL/GenBank/DDBJ whole genome shotgun (WGS) entry which is preliminary data.</text>
</comment>
<evidence type="ECO:0000313" key="4">
    <source>
        <dbReference type="Proteomes" id="UP000294498"/>
    </source>
</evidence>
<evidence type="ECO:0000256" key="1">
    <source>
        <dbReference type="ARBA" id="ARBA00006484"/>
    </source>
</evidence>
<dbReference type="Proteomes" id="UP000294498">
    <property type="component" value="Unassembled WGS sequence"/>
</dbReference>
<dbReference type="Pfam" id="PF00106">
    <property type="entry name" value="adh_short"/>
    <property type="match status" value="1"/>
</dbReference>
<dbReference type="OrthoDB" id="335726at2"/>
<dbReference type="EMBL" id="SODV01000001">
    <property type="protein sequence ID" value="TDX01920.1"/>
    <property type="molecule type" value="Genomic_DNA"/>
</dbReference>
<dbReference type="AlphaFoldDB" id="A0A4R8DU85"/>
<dbReference type="InterPro" id="IPR036291">
    <property type="entry name" value="NAD(P)-bd_dom_sf"/>
</dbReference>
<dbReference type="InterPro" id="IPR002347">
    <property type="entry name" value="SDR_fam"/>
</dbReference>
<sequence>MPTALILGAGSDMAVAIARRLAERKYDLVLAGRDMELLGTLQKDLQIRNGVQVTTATFDARNYDSHPAFYAANKADLCVCAFGYLGDQDKGMTDWTEAERILATNYTGAVSILNVVAEDYIKRQTGTIIGISSVAGDRGRGSNYLYGSAKAGFTAYLSGLRNRAFKTGVTVITVKPGFAATRMTAHLTLPPALTASPEQVAAAVIKGIDGKKNTVYVKGLWKWIMLAIRMIPENVFKKMNL</sequence>
<evidence type="ECO:0000256" key="2">
    <source>
        <dbReference type="ARBA" id="ARBA00023002"/>
    </source>
</evidence>
<evidence type="ECO:0000313" key="3">
    <source>
        <dbReference type="EMBL" id="TDX01920.1"/>
    </source>
</evidence>
<name>A0A4R8DU85_9BACT</name>
<proteinExistence type="inferred from homology"/>
<keyword evidence="4" id="KW-1185">Reference proteome</keyword>
<accession>A0A4R8DU85</accession>
<reference evidence="3 4" key="1">
    <citation type="submission" date="2019-03" db="EMBL/GenBank/DDBJ databases">
        <title>Genomic Encyclopedia of Type Strains, Phase IV (KMG-IV): sequencing the most valuable type-strain genomes for metagenomic binning, comparative biology and taxonomic classification.</title>
        <authorList>
            <person name="Goeker M."/>
        </authorList>
    </citation>
    <scope>NUCLEOTIDE SEQUENCE [LARGE SCALE GENOMIC DNA]</scope>
    <source>
        <strain evidence="3 4">DSM 100059</strain>
    </source>
</reference>
<organism evidence="3 4">
    <name type="scientific">Dinghuibacter silviterrae</name>
    <dbReference type="NCBI Taxonomy" id="1539049"/>
    <lineage>
        <taxon>Bacteria</taxon>
        <taxon>Pseudomonadati</taxon>
        <taxon>Bacteroidota</taxon>
        <taxon>Chitinophagia</taxon>
        <taxon>Chitinophagales</taxon>
        <taxon>Chitinophagaceae</taxon>
        <taxon>Dinghuibacter</taxon>
    </lineage>
</organism>
<dbReference type="GO" id="GO:0016491">
    <property type="term" value="F:oxidoreductase activity"/>
    <property type="evidence" value="ECO:0007669"/>
    <property type="project" value="UniProtKB-KW"/>
</dbReference>
<dbReference type="SUPFAM" id="SSF51735">
    <property type="entry name" value="NAD(P)-binding Rossmann-fold domains"/>
    <property type="match status" value="1"/>
</dbReference>
<dbReference type="NCBIfam" id="NF005489">
    <property type="entry name" value="PRK07102.1"/>
    <property type="match status" value="1"/>
</dbReference>
<dbReference type="RefSeq" id="WP_133994554.1">
    <property type="nucleotide sequence ID" value="NZ_SODV01000001.1"/>
</dbReference>
<dbReference type="Gene3D" id="3.40.50.720">
    <property type="entry name" value="NAD(P)-binding Rossmann-like Domain"/>
    <property type="match status" value="1"/>
</dbReference>
<dbReference type="GO" id="GO:0016020">
    <property type="term" value="C:membrane"/>
    <property type="evidence" value="ECO:0007669"/>
    <property type="project" value="TreeGrafter"/>
</dbReference>
<dbReference type="PANTHER" id="PTHR44196:SF1">
    <property type="entry name" value="DEHYDROGENASE_REDUCTASE SDR FAMILY MEMBER 7B"/>
    <property type="match status" value="1"/>
</dbReference>
<protein>
    <submittedName>
        <fullName evidence="3">Short-subunit dehydrogenase</fullName>
    </submittedName>
</protein>
<comment type="similarity">
    <text evidence="1">Belongs to the short-chain dehydrogenases/reductases (SDR) family.</text>
</comment>
<gene>
    <name evidence="3" type="ORF">EDB95_2965</name>
</gene>
<keyword evidence="2" id="KW-0560">Oxidoreductase</keyword>
<dbReference type="PANTHER" id="PTHR44196">
    <property type="entry name" value="DEHYDROGENASE/REDUCTASE SDR FAMILY MEMBER 7B"/>
    <property type="match status" value="1"/>
</dbReference>